<organism evidence="4">
    <name type="scientific">Cacopsylla melanoneura</name>
    <dbReference type="NCBI Taxonomy" id="428564"/>
    <lineage>
        <taxon>Eukaryota</taxon>
        <taxon>Metazoa</taxon>
        <taxon>Ecdysozoa</taxon>
        <taxon>Arthropoda</taxon>
        <taxon>Hexapoda</taxon>
        <taxon>Insecta</taxon>
        <taxon>Pterygota</taxon>
        <taxon>Neoptera</taxon>
        <taxon>Paraneoptera</taxon>
        <taxon>Hemiptera</taxon>
        <taxon>Sternorrhyncha</taxon>
        <taxon>Psylloidea</taxon>
        <taxon>Psyllidae</taxon>
        <taxon>Psyllinae</taxon>
        <taxon>Cacopsylla</taxon>
    </lineage>
</organism>
<dbReference type="EMBL" id="HBUF01222911">
    <property type="protein sequence ID" value="CAG6670220.1"/>
    <property type="molecule type" value="Transcribed_RNA"/>
</dbReference>
<dbReference type="PANTHER" id="PTHR43798">
    <property type="entry name" value="MONOACYLGLYCEROL LIPASE"/>
    <property type="match status" value="1"/>
</dbReference>
<evidence type="ECO:0000259" key="3">
    <source>
        <dbReference type="Pfam" id="PF00561"/>
    </source>
</evidence>
<dbReference type="GO" id="GO:0016787">
    <property type="term" value="F:hydrolase activity"/>
    <property type="evidence" value="ECO:0007669"/>
    <property type="project" value="UniProtKB-KW"/>
</dbReference>
<sequence length="297" mass="34421">MIIPGKTWGKGSNPPVLCLHGILDNCNTFDRLIPLLPTCFFYICIDFPSHGLSSHIPPGFMDSGMVFVSSIERVAQHLRLDRFIIMGHSFGGRTGVFYTSLFPEKVEKLIMLDTWGFKYYAHHETQSLFRNNVLIPFKIEAVAAKKTQPKYSYETLLQRVIAGRSQQDSSFKREAAEIILARHIRKVPGEDKYYYTPDQHLKHYEHFKPILTLEQYKHLYSRYVRCKVLVLESTESDHKHNSPNMRDIRAVWKQLGAEIHRVEGNHDVHINEPERVAPLVEKFLLEPSFENVGRSKL</sequence>
<dbReference type="EMBL" id="HBUF01222909">
    <property type="protein sequence ID" value="CAG6670218.1"/>
    <property type="molecule type" value="Transcribed_RNA"/>
</dbReference>
<dbReference type="SUPFAM" id="SSF53474">
    <property type="entry name" value="alpha/beta-Hydrolases"/>
    <property type="match status" value="1"/>
</dbReference>
<dbReference type="EMBL" id="HBUF01222910">
    <property type="protein sequence ID" value="CAG6670219.1"/>
    <property type="molecule type" value="Transcribed_RNA"/>
</dbReference>
<accession>A0A8D8WT49</accession>
<dbReference type="InterPro" id="IPR000073">
    <property type="entry name" value="AB_hydrolase_1"/>
</dbReference>
<dbReference type="InterPro" id="IPR029058">
    <property type="entry name" value="AB_hydrolase_fold"/>
</dbReference>
<dbReference type="GO" id="GO:0016020">
    <property type="term" value="C:membrane"/>
    <property type="evidence" value="ECO:0007669"/>
    <property type="project" value="TreeGrafter"/>
</dbReference>
<dbReference type="InterPro" id="IPR050266">
    <property type="entry name" value="AB_hydrolase_sf"/>
</dbReference>
<dbReference type="EMBL" id="HBUF01222912">
    <property type="protein sequence ID" value="CAG6670221.1"/>
    <property type="molecule type" value="Transcribed_RNA"/>
</dbReference>
<evidence type="ECO:0000313" key="4">
    <source>
        <dbReference type="EMBL" id="CAG6670218.1"/>
    </source>
</evidence>
<feature type="domain" description="AB hydrolase-1" evidence="3">
    <location>
        <begin position="14"/>
        <end position="273"/>
    </location>
</feature>
<protein>
    <submittedName>
        <fullName evidence="4">Serine hydrolase-like protein</fullName>
    </submittedName>
</protein>
<evidence type="ECO:0000256" key="2">
    <source>
        <dbReference type="ARBA" id="ARBA00022801"/>
    </source>
</evidence>
<proteinExistence type="inferred from homology"/>
<keyword evidence="2 4" id="KW-0378">Hydrolase</keyword>
<evidence type="ECO:0000256" key="1">
    <source>
        <dbReference type="ARBA" id="ARBA00008645"/>
    </source>
</evidence>
<comment type="similarity">
    <text evidence="1">Belongs to the AB hydrolase superfamily.</text>
</comment>
<dbReference type="Pfam" id="PF00561">
    <property type="entry name" value="Abhydrolase_1"/>
    <property type="match status" value="1"/>
</dbReference>
<name>A0A8D8WT49_9HEMI</name>
<dbReference type="AlphaFoldDB" id="A0A8D8WT49"/>
<dbReference type="Gene3D" id="3.40.50.1820">
    <property type="entry name" value="alpha/beta hydrolase"/>
    <property type="match status" value="1"/>
</dbReference>
<reference evidence="4" key="1">
    <citation type="submission" date="2021-05" db="EMBL/GenBank/DDBJ databases">
        <authorList>
            <person name="Alioto T."/>
            <person name="Alioto T."/>
            <person name="Gomez Garrido J."/>
        </authorList>
    </citation>
    <scope>NUCLEOTIDE SEQUENCE</scope>
</reference>
<dbReference type="EMBL" id="HBUF01222908">
    <property type="protein sequence ID" value="CAG6670217.1"/>
    <property type="molecule type" value="Transcribed_RNA"/>
</dbReference>
<dbReference type="PANTHER" id="PTHR43798:SF14">
    <property type="entry name" value="SERINE HYDROLASE-LIKE PROTEIN DDB_G0286239"/>
    <property type="match status" value="1"/>
</dbReference>